<organism evidence="1 2">
    <name type="scientific">Armillaria solidipes</name>
    <dbReference type="NCBI Taxonomy" id="1076256"/>
    <lineage>
        <taxon>Eukaryota</taxon>
        <taxon>Fungi</taxon>
        <taxon>Dikarya</taxon>
        <taxon>Basidiomycota</taxon>
        <taxon>Agaricomycotina</taxon>
        <taxon>Agaricomycetes</taxon>
        <taxon>Agaricomycetidae</taxon>
        <taxon>Agaricales</taxon>
        <taxon>Marasmiineae</taxon>
        <taxon>Physalacriaceae</taxon>
        <taxon>Armillaria</taxon>
    </lineage>
</organism>
<dbReference type="STRING" id="1076256.A0A2H3C469"/>
<dbReference type="AlphaFoldDB" id="A0A2H3C469"/>
<proteinExistence type="predicted"/>
<reference evidence="2" key="1">
    <citation type="journal article" date="2017" name="Nat. Ecol. Evol.">
        <title>Genome expansion and lineage-specific genetic innovations in the forest pathogenic fungi Armillaria.</title>
        <authorList>
            <person name="Sipos G."/>
            <person name="Prasanna A.N."/>
            <person name="Walter M.C."/>
            <person name="O'Connor E."/>
            <person name="Balint B."/>
            <person name="Krizsan K."/>
            <person name="Kiss B."/>
            <person name="Hess J."/>
            <person name="Varga T."/>
            <person name="Slot J."/>
            <person name="Riley R."/>
            <person name="Boka B."/>
            <person name="Rigling D."/>
            <person name="Barry K."/>
            <person name="Lee J."/>
            <person name="Mihaltcheva S."/>
            <person name="LaButti K."/>
            <person name="Lipzen A."/>
            <person name="Waldron R."/>
            <person name="Moloney N.M."/>
            <person name="Sperisen C."/>
            <person name="Kredics L."/>
            <person name="Vagvoelgyi C."/>
            <person name="Patrignani A."/>
            <person name="Fitzpatrick D."/>
            <person name="Nagy I."/>
            <person name="Doyle S."/>
            <person name="Anderson J.B."/>
            <person name="Grigoriev I.V."/>
            <person name="Gueldener U."/>
            <person name="Muensterkoetter M."/>
            <person name="Nagy L.G."/>
        </authorList>
    </citation>
    <scope>NUCLEOTIDE SEQUENCE [LARGE SCALE GENOMIC DNA]</scope>
    <source>
        <strain evidence="2">28-4</strain>
    </source>
</reference>
<evidence type="ECO:0000313" key="1">
    <source>
        <dbReference type="EMBL" id="PBK77851.1"/>
    </source>
</evidence>
<dbReference type="EMBL" id="KZ293415">
    <property type="protein sequence ID" value="PBK77851.1"/>
    <property type="molecule type" value="Genomic_DNA"/>
</dbReference>
<dbReference type="Proteomes" id="UP000218334">
    <property type="component" value="Unassembled WGS sequence"/>
</dbReference>
<gene>
    <name evidence="1" type="ORF">ARMSODRAFT_1010486</name>
</gene>
<name>A0A2H3C469_9AGAR</name>
<keyword evidence="2" id="KW-1185">Reference proteome</keyword>
<accession>A0A2H3C469</accession>
<sequence length="200" mass="22388">MAAHLSWFNIPPELVINVDQIGVWVLPNNSYTFHEKGSRQVDVVAKDEKCCYMALTASTASGAFLPFQQVWAEQQKQVAGGIDLGAIKIAMGLPKLHDASIAGLMKLYDFMMGPYGHNMAWEKCIAKEYAIVYEDLGICIGDTHHNTLITVQNVRSENERLILDETEESILEYDDDGTAWKDIENRAVALSDDNKTTKYD</sequence>
<protein>
    <submittedName>
        <fullName evidence="1">Uncharacterized protein</fullName>
    </submittedName>
</protein>
<evidence type="ECO:0000313" key="2">
    <source>
        <dbReference type="Proteomes" id="UP000218334"/>
    </source>
</evidence>